<dbReference type="InterPro" id="IPR003953">
    <property type="entry name" value="FAD-dep_OxRdtase_2_FAD-bd"/>
</dbReference>
<proteinExistence type="predicted"/>
<protein>
    <submittedName>
        <fullName evidence="6">Fumarate reductase flavoprotein subunit</fullName>
        <ecNumber evidence="6">1.3.5.4</ecNumber>
    </submittedName>
</protein>
<evidence type="ECO:0000313" key="6">
    <source>
        <dbReference type="EMBL" id="NRT20821.1"/>
    </source>
</evidence>
<dbReference type="RefSeq" id="WP_173811588.1">
    <property type="nucleotide sequence ID" value="NZ_JABSNP010000021.1"/>
</dbReference>
<evidence type="ECO:0000259" key="5">
    <source>
        <dbReference type="Pfam" id="PF00890"/>
    </source>
</evidence>
<reference evidence="6 7" key="1">
    <citation type="submission" date="2020-05" db="EMBL/GenBank/DDBJ databases">
        <title>Genomic Encyclopedia of Type Strains, Phase IV (KMG-V): Genome sequencing to study the core and pangenomes of soil and plant-associated prokaryotes.</title>
        <authorList>
            <person name="Whitman W."/>
        </authorList>
    </citation>
    <scope>NUCLEOTIDE SEQUENCE [LARGE SCALE GENOMIC DNA]</scope>
    <source>
        <strain evidence="6 7">9A</strain>
    </source>
</reference>
<keyword evidence="3" id="KW-0274">FAD</keyword>
<evidence type="ECO:0000256" key="2">
    <source>
        <dbReference type="ARBA" id="ARBA00022630"/>
    </source>
</evidence>
<dbReference type="SUPFAM" id="SSF51905">
    <property type="entry name" value="FAD/NAD(P)-binding domain"/>
    <property type="match status" value="1"/>
</dbReference>
<comment type="caution">
    <text evidence="6">The sequence shown here is derived from an EMBL/GenBank/DDBJ whole genome shotgun (WGS) entry which is preliminary data.</text>
</comment>
<dbReference type="EC" id="1.3.5.4" evidence="6"/>
<dbReference type="SUPFAM" id="SSF56425">
    <property type="entry name" value="Succinate dehydrogenase/fumarate reductase flavoprotein, catalytic domain"/>
    <property type="match status" value="1"/>
</dbReference>
<dbReference type="InterPro" id="IPR027477">
    <property type="entry name" value="Succ_DH/fumarate_Rdtase_cat_sf"/>
</dbReference>
<gene>
    <name evidence="6" type="ORF">HNP98_003665</name>
</gene>
<evidence type="ECO:0000313" key="7">
    <source>
        <dbReference type="Proteomes" id="UP000779507"/>
    </source>
</evidence>
<name>A0ABX2FUG3_9BACT</name>
<dbReference type="InterPro" id="IPR050315">
    <property type="entry name" value="FAD-oxidoreductase_2"/>
</dbReference>
<dbReference type="Proteomes" id="UP000779507">
    <property type="component" value="Unassembled WGS sequence"/>
</dbReference>
<evidence type="ECO:0000256" key="3">
    <source>
        <dbReference type="ARBA" id="ARBA00022827"/>
    </source>
</evidence>
<sequence>MQTLQADVIVIAGGAAGLCAAIAAAQGGASVLVFEKEAITGGTANRGMGPLGIESRHTRLRQFQPTKDKAFEVFMDYTHWRVDAQLVRAYLNKSGDTIHWLEALGVEFLEPASYFPSAYPTWHLVKPPSGVAGPGAAGTMTGILAEQARALGVQILLETPVRRIVKDGERVVGVLAQNKDGEDIEAHAAAVIIATGGFGNSPAMVQEYAGYTLGQDMFPFRIPGITGDGIRMAWEAGAAATEMSMEMIYGMPDNLSIPPPLHEACRQPHLFVNLLGERFVNEAIMPNVTFTANALARQKDRTGLLIFDSAILAQMAVDFDFRNRVFPVTKLDNPEAAIAGLLAKDYPHFFVADSLEDLAAQTGIDPAGLRDTVAVYNASCARGYDELFNKDHAYLRPIEGPKYYAARHYPSAYGSTGGIKINHKTEVIGTDWRPIPGLFAAGTDACAIYGDSYVFIMPGNSMGFAVNTGRIAGENALKLVAARAPEEAAVSA</sequence>
<keyword evidence="2" id="KW-0285">Flavoprotein</keyword>
<dbReference type="Gene3D" id="3.90.700.10">
    <property type="entry name" value="Succinate dehydrogenase/fumarate reductase flavoprotein, catalytic domain"/>
    <property type="match status" value="1"/>
</dbReference>
<dbReference type="Pfam" id="PF00890">
    <property type="entry name" value="FAD_binding_2"/>
    <property type="match status" value="1"/>
</dbReference>
<dbReference type="InterPro" id="IPR036188">
    <property type="entry name" value="FAD/NAD-bd_sf"/>
</dbReference>
<dbReference type="PANTHER" id="PTHR43400:SF10">
    <property type="entry name" value="3-OXOSTEROID 1-DEHYDROGENASE"/>
    <property type="match status" value="1"/>
</dbReference>
<feature type="domain" description="FAD-dependent oxidoreductase 2 FAD-binding" evidence="5">
    <location>
        <begin position="7"/>
        <end position="451"/>
    </location>
</feature>
<comment type="cofactor">
    <cofactor evidence="1">
        <name>FAD</name>
        <dbReference type="ChEBI" id="CHEBI:57692"/>
    </cofactor>
</comment>
<dbReference type="GO" id="GO:0016491">
    <property type="term" value="F:oxidoreductase activity"/>
    <property type="evidence" value="ECO:0007669"/>
    <property type="project" value="UniProtKB-KW"/>
</dbReference>
<evidence type="ECO:0000256" key="1">
    <source>
        <dbReference type="ARBA" id="ARBA00001974"/>
    </source>
</evidence>
<accession>A0ABX2FUG3</accession>
<dbReference type="EMBL" id="JABSNP010000021">
    <property type="protein sequence ID" value="NRT20821.1"/>
    <property type="molecule type" value="Genomic_DNA"/>
</dbReference>
<organism evidence="6 7">
    <name type="scientific">Hymenobacter caeli</name>
    <dbReference type="NCBI Taxonomy" id="2735894"/>
    <lineage>
        <taxon>Bacteria</taxon>
        <taxon>Pseudomonadati</taxon>
        <taxon>Bacteroidota</taxon>
        <taxon>Cytophagia</taxon>
        <taxon>Cytophagales</taxon>
        <taxon>Hymenobacteraceae</taxon>
        <taxon>Hymenobacter</taxon>
    </lineage>
</organism>
<dbReference type="PRINTS" id="PR00411">
    <property type="entry name" value="PNDRDTASEI"/>
</dbReference>
<evidence type="ECO:0000256" key="4">
    <source>
        <dbReference type="ARBA" id="ARBA00023002"/>
    </source>
</evidence>
<keyword evidence="7" id="KW-1185">Reference proteome</keyword>
<dbReference type="PANTHER" id="PTHR43400">
    <property type="entry name" value="FUMARATE REDUCTASE"/>
    <property type="match status" value="1"/>
</dbReference>
<keyword evidence="4 6" id="KW-0560">Oxidoreductase</keyword>
<dbReference type="Gene3D" id="3.50.50.60">
    <property type="entry name" value="FAD/NAD(P)-binding domain"/>
    <property type="match status" value="2"/>
</dbReference>